<organism evidence="2 3">
    <name type="scientific">Ramularia collo-cygni</name>
    <dbReference type="NCBI Taxonomy" id="112498"/>
    <lineage>
        <taxon>Eukaryota</taxon>
        <taxon>Fungi</taxon>
        <taxon>Dikarya</taxon>
        <taxon>Ascomycota</taxon>
        <taxon>Pezizomycotina</taxon>
        <taxon>Dothideomycetes</taxon>
        <taxon>Dothideomycetidae</taxon>
        <taxon>Mycosphaerellales</taxon>
        <taxon>Mycosphaerellaceae</taxon>
        <taxon>Ramularia</taxon>
    </lineage>
</organism>
<feature type="region of interest" description="Disordered" evidence="1">
    <location>
        <begin position="116"/>
        <end position="147"/>
    </location>
</feature>
<gene>
    <name evidence="2" type="ORF">RCC_11160</name>
</gene>
<dbReference type="RefSeq" id="XP_023632151.1">
    <property type="nucleotide sequence ID" value="XM_023776383.1"/>
</dbReference>
<feature type="compositionally biased region" description="Polar residues" evidence="1">
    <location>
        <begin position="79"/>
        <end position="98"/>
    </location>
</feature>
<dbReference type="EMBL" id="FJUY01000027">
    <property type="protein sequence ID" value="CZT25428.1"/>
    <property type="molecule type" value="Genomic_DNA"/>
</dbReference>
<dbReference type="AlphaFoldDB" id="A0A2D3VSA4"/>
<feature type="region of interest" description="Disordered" evidence="1">
    <location>
        <begin position="68"/>
        <end position="98"/>
    </location>
</feature>
<accession>A0A2D3VSA4</accession>
<reference evidence="2 3" key="1">
    <citation type="submission" date="2016-03" db="EMBL/GenBank/DDBJ databases">
        <authorList>
            <person name="Ploux O."/>
        </authorList>
    </citation>
    <scope>NUCLEOTIDE SEQUENCE [LARGE SCALE GENOMIC DNA]</scope>
    <source>
        <strain evidence="2 3">URUG2</strain>
    </source>
</reference>
<sequence length="319" mass="36363">MSGYIDRYSRPLTYNTQALPSINDLAFGLRRCPTCSKLLADTESCADHELRSSAGLQLAEYQLPQDPFTKSAPMHRHTTSFPSPVLSTGDTSSDSEPMYTPNVSRAASPMNFSHISNATPLQKRRRTSKIATRRDSRRESFPPDGVCEQSKKFKKMEKEKACRSQQAAVLSRTEDYFRVYAGWERREQSGGNGNGAGLTANKINILRAMEVTVNFFVHRDRCAAIKEGPEALAEFERKMQQMLTEAPDEQPFDGTFLSGSEEPCTHKDPKSKECMTHGTADWRDCRVLQSRARFEEQQARWARENIPRDHQERWRHVHL</sequence>
<evidence type="ECO:0000256" key="1">
    <source>
        <dbReference type="SAM" id="MobiDB-lite"/>
    </source>
</evidence>
<evidence type="ECO:0000313" key="2">
    <source>
        <dbReference type="EMBL" id="CZT25428.1"/>
    </source>
</evidence>
<dbReference type="GeneID" id="35606187"/>
<evidence type="ECO:0000313" key="3">
    <source>
        <dbReference type="Proteomes" id="UP000225277"/>
    </source>
</evidence>
<dbReference type="Proteomes" id="UP000225277">
    <property type="component" value="Unassembled WGS sequence"/>
</dbReference>
<feature type="compositionally biased region" description="Basic and acidic residues" evidence="1">
    <location>
        <begin position="132"/>
        <end position="141"/>
    </location>
</feature>
<proteinExistence type="predicted"/>
<name>A0A2D3VSA4_9PEZI</name>
<keyword evidence="3" id="KW-1185">Reference proteome</keyword>
<protein>
    <submittedName>
        <fullName evidence="2">Uncharacterized protein</fullName>
    </submittedName>
</protein>